<evidence type="ECO:0000313" key="2">
    <source>
        <dbReference type="Proteomes" id="UP000077266"/>
    </source>
</evidence>
<dbReference type="OrthoDB" id="2998174at2759"/>
<name>A0A165F158_EXIGL</name>
<reference evidence="1 2" key="1">
    <citation type="journal article" date="2016" name="Mol. Biol. Evol.">
        <title>Comparative Genomics of Early-Diverging Mushroom-Forming Fungi Provides Insights into the Origins of Lignocellulose Decay Capabilities.</title>
        <authorList>
            <person name="Nagy L.G."/>
            <person name="Riley R."/>
            <person name="Tritt A."/>
            <person name="Adam C."/>
            <person name="Daum C."/>
            <person name="Floudas D."/>
            <person name="Sun H."/>
            <person name="Yadav J.S."/>
            <person name="Pangilinan J."/>
            <person name="Larsson K.H."/>
            <person name="Matsuura K."/>
            <person name="Barry K."/>
            <person name="Labutti K."/>
            <person name="Kuo R."/>
            <person name="Ohm R.A."/>
            <person name="Bhattacharya S.S."/>
            <person name="Shirouzu T."/>
            <person name="Yoshinaga Y."/>
            <person name="Martin F.M."/>
            <person name="Grigoriev I.V."/>
            <person name="Hibbett D.S."/>
        </authorList>
    </citation>
    <scope>NUCLEOTIDE SEQUENCE [LARGE SCALE GENOMIC DNA]</scope>
    <source>
        <strain evidence="1 2">HHB12029</strain>
    </source>
</reference>
<organism evidence="1 2">
    <name type="scientific">Exidia glandulosa HHB12029</name>
    <dbReference type="NCBI Taxonomy" id="1314781"/>
    <lineage>
        <taxon>Eukaryota</taxon>
        <taxon>Fungi</taxon>
        <taxon>Dikarya</taxon>
        <taxon>Basidiomycota</taxon>
        <taxon>Agaricomycotina</taxon>
        <taxon>Agaricomycetes</taxon>
        <taxon>Auriculariales</taxon>
        <taxon>Exidiaceae</taxon>
        <taxon>Exidia</taxon>
    </lineage>
</organism>
<dbReference type="SUPFAM" id="SSF48576">
    <property type="entry name" value="Terpenoid synthases"/>
    <property type="match status" value="1"/>
</dbReference>
<sequence length="201" mass="22007">MDGSSTLAPFIPAGATVVMTVYAHLPADHTRTIIGLLTAYFLYVEDLFEHDVGRVQDFNSRFARGEPQNDPALDGLAQLLRELPQHFPLIAANIIVMSFLNLFTGTLLEQATQGASLSQDSTRYAVFVRALSGVQDAYAFFVFPAQLPLESYVQAIPGYRSACPDAGDRSRNEGARCGEQAAQALDGHPGCRRARDRYVRP</sequence>
<keyword evidence="2" id="KW-1185">Reference proteome</keyword>
<gene>
    <name evidence="1" type="ORF">EXIGLDRAFT_651457</name>
</gene>
<dbReference type="AlphaFoldDB" id="A0A165F158"/>
<evidence type="ECO:0000313" key="1">
    <source>
        <dbReference type="EMBL" id="KZV88144.1"/>
    </source>
</evidence>
<dbReference type="InterPro" id="IPR008949">
    <property type="entry name" value="Isoprenoid_synthase_dom_sf"/>
</dbReference>
<dbReference type="InParanoid" id="A0A165F158"/>
<dbReference type="Gene3D" id="1.10.600.10">
    <property type="entry name" value="Farnesyl Diphosphate Synthase"/>
    <property type="match status" value="1"/>
</dbReference>
<dbReference type="EMBL" id="KV426106">
    <property type="protein sequence ID" value="KZV88144.1"/>
    <property type="molecule type" value="Genomic_DNA"/>
</dbReference>
<dbReference type="STRING" id="1314781.A0A165F158"/>
<accession>A0A165F158</accession>
<dbReference type="Proteomes" id="UP000077266">
    <property type="component" value="Unassembled WGS sequence"/>
</dbReference>
<proteinExistence type="predicted"/>
<protein>
    <submittedName>
        <fullName evidence="1">Uncharacterized protein</fullName>
    </submittedName>
</protein>